<dbReference type="InterPro" id="IPR027417">
    <property type="entry name" value="P-loop_NTPase"/>
</dbReference>
<feature type="domain" description="Helicase C-terminal" evidence="7">
    <location>
        <begin position="268"/>
        <end position="428"/>
    </location>
</feature>
<dbReference type="GO" id="GO:0005524">
    <property type="term" value="F:ATP binding"/>
    <property type="evidence" value="ECO:0007669"/>
    <property type="project" value="UniProtKB-KW"/>
</dbReference>
<evidence type="ECO:0000313" key="9">
    <source>
        <dbReference type="Proteomes" id="UP000439752"/>
    </source>
</evidence>
<evidence type="ECO:0000256" key="2">
    <source>
        <dbReference type="ARBA" id="ARBA00022801"/>
    </source>
</evidence>
<dbReference type="PROSITE" id="PS51192">
    <property type="entry name" value="HELICASE_ATP_BIND_1"/>
    <property type="match status" value="1"/>
</dbReference>
<keyword evidence="4" id="KW-0067">ATP-binding</keyword>
<evidence type="ECO:0000256" key="3">
    <source>
        <dbReference type="ARBA" id="ARBA00022806"/>
    </source>
</evidence>
<accession>A0A653IH57</accession>
<dbReference type="CDD" id="cd17926">
    <property type="entry name" value="DEXHc_RE"/>
    <property type="match status" value="1"/>
</dbReference>
<dbReference type="PANTHER" id="PTHR11274">
    <property type="entry name" value="RAD25/XP-B DNA REPAIR HELICASE"/>
    <property type="match status" value="1"/>
</dbReference>
<keyword evidence="5" id="KW-0175">Coiled coil</keyword>
<evidence type="ECO:0000256" key="5">
    <source>
        <dbReference type="SAM" id="Coils"/>
    </source>
</evidence>
<dbReference type="SMART" id="SM00487">
    <property type="entry name" value="DEXDc"/>
    <property type="match status" value="1"/>
</dbReference>
<keyword evidence="9" id="KW-1185">Reference proteome</keyword>
<keyword evidence="2" id="KW-0378">Hydrolase</keyword>
<evidence type="ECO:0000256" key="1">
    <source>
        <dbReference type="ARBA" id="ARBA00022741"/>
    </source>
</evidence>
<dbReference type="GO" id="GO:0016787">
    <property type="term" value="F:hydrolase activity"/>
    <property type="evidence" value="ECO:0007669"/>
    <property type="project" value="UniProtKB-KW"/>
</dbReference>
<dbReference type="SUPFAM" id="SSF52540">
    <property type="entry name" value="P-loop containing nucleoside triphosphate hydrolases"/>
    <property type="match status" value="1"/>
</dbReference>
<dbReference type="SMART" id="SM00490">
    <property type="entry name" value="HELICc"/>
    <property type="match status" value="1"/>
</dbReference>
<dbReference type="Proteomes" id="UP000439752">
    <property type="component" value="Unassembled WGS sequence"/>
</dbReference>
<gene>
    <name evidence="8" type="ORF">EXIGUO9Y_560002</name>
</gene>
<dbReference type="Pfam" id="PF04851">
    <property type="entry name" value="ResIII"/>
    <property type="match status" value="1"/>
</dbReference>
<dbReference type="PANTHER" id="PTHR11274:SF0">
    <property type="entry name" value="GENERAL TRANSCRIPTION AND DNA REPAIR FACTOR IIH HELICASE SUBUNIT XPB"/>
    <property type="match status" value="1"/>
</dbReference>
<evidence type="ECO:0000259" key="6">
    <source>
        <dbReference type="PROSITE" id="PS51192"/>
    </source>
</evidence>
<evidence type="ECO:0000259" key="7">
    <source>
        <dbReference type="PROSITE" id="PS51194"/>
    </source>
</evidence>
<dbReference type="InterPro" id="IPR001650">
    <property type="entry name" value="Helicase_C-like"/>
</dbReference>
<feature type="domain" description="Helicase ATP-binding" evidence="6">
    <location>
        <begin position="23"/>
        <end position="192"/>
    </location>
</feature>
<dbReference type="InterPro" id="IPR006935">
    <property type="entry name" value="Helicase/UvrB_N"/>
</dbReference>
<name>A0A653IH57_9BACL</name>
<proteinExistence type="predicted"/>
<keyword evidence="1" id="KW-0547">Nucleotide-binding</keyword>
<dbReference type="PROSITE" id="PS00690">
    <property type="entry name" value="DEAH_ATP_HELICASE"/>
    <property type="match status" value="1"/>
</dbReference>
<reference evidence="8 9" key="1">
    <citation type="submission" date="2019-10" db="EMBL/GenBank/DDBJ databases">
        <authorList>
            <person name="Karimi E."/>
        </authorList>
    </citation>
    <scope>NUCLEOTIDE SEQUENCE [LARGE SCALE GENOMIC DNA]</scope>
    <source>
        <strain evidence="8">Exiguobacterium sp. 9Y</strain>
    </source>
</reference>
<dbReference type="GO" id="GO:0004386">
    <property type="term" value="F:helicase activity"/>
    <property type="evidence" value="ECO:0007669"/>
    <property type="project" value="UniProtKB-KW"/>
</dbReference>
<dbReference type="InterPro" id="IPR050615">
    <property type="entry name" value="ATP-dep_DNA_Helicase"/>
</dbReference>
<evidence type="ECO:0000256" key="4">
    <source>
        <dbReference type="ARBA" id="ARBA00022840"/>
    </source>
</evidence>
<dbReference type="GO" id="GO:0003677">
    <property type="term" value="F:DNA binding"/>
    <property type="evidence" value="ECO:0007669"/>
    <property type="project" value="InterPro"/>
</dbReference>
<dbReference type="Gene3D" id="3.40.50.300">
    <property type="entry name" value="P-loop containing nucleotide triphosphate hydrolases"/>
    <property type="match status" value="2"/>
</dbReference>
<protein>
    <submittedName>
        <fullName evidence="8">Type III restriction protein res subunit</fullName>
    </submittedName>
</protein>
<dbReference type="Pfam" id="PF00271">
    <property type="entry name" value="Helicase_C"/>
    <property type="match status" value="1"/>
</dbReference>
<evidence type="ECO:0000313" key="8">
    <source>
        <dbReference type="EMBL" id="VWX38615.1"/>
    </source>
</evidence>
<dbReference type="InterPro" id="IPR014001">
    <property type="entry name" value="Helicase_ATP-bd"/>
</dbReference>
<dbReference type="EMBL" id="CABWKQ010000052">
    <property type="protein sequence ID" value="VWX38615.1"/>
    <property type="molecule type" value="Genomic_DNA"/>
</dbReference>
<dbReference type="PROSITE" id="PS51194">
    <property type="entry name" value="HELICASE_CTER"/>
    <property type="match status" value="1"/>
</dbReference>
<organism evidence="8 9">
    <name type="scientific">Exiguobacterium oxidotolerans</name>
    <dbReference type="NCBI Taxonomy" id="223958"/>
    <lineage>
        <taxon>Bacteria</taxon>
        <taxon>Bacillati</taxon>
        <taxon>Bacillota</taxon>
        <taxon>Bacilli</taxon>
        <taxon>Bacillales</taxon>
        <taxon>Bacillales Family XII. Incertae Sedis</taxon>
        <taxon>Exiguobacterium</taxon>
    </lineage>
</organism>
<dbReference type="InterPro" id="IPR002464">
    <property type="entry name" value="DNA/RNA_helicase_DEAH_CS"/>
</dbReference>
<sequence>MQSTSYEMPKWLNLHPYQKKAIESWQENRHQGLFEMATGTGKTLTALSAGCKLFQERKRLAIIIVCPLIDLVDQWAKNAEQFGLQPVRIYQNRKQWFDLTSSEITQYNIGNQDVLCFITTMQTLKMSKDVQLQLGRLSKESLIVVDEAHNIGTSRSIESLPNHFKYRLALSATPRRWNDDNGTDAIFSYFGGEPIFKYELKDAIQAGYLTPYYYYPHIVVLTEQEREEYMELSKKIAKLFASQGEDTKNEYLEQLLIKRARLVNSAENKEEILENLLKEQKNSGEMRHTIVYCGDQKKEGERQVDRLVQMMGMELGVYSSSYTSHENNKQRRELLSQFDSGEIEALVAIRCLDEGVDVPNTRTAYILASSSNPKEFIQRRGRVLRRAEGKDFAILHDFIVISQEISDTNQLPDTDFNIERSLLEKELKRVQEFASLAINGPQASQTLLELKNLYNLQHL</sequence>
<dbReference type="AlphaFoldDB" id="A0A653IH57"/>
<feature type="coiled-coil region" evidence="5">
    <location>
        <begin position="252"/>
        <end position="283"/>
    </location>
</feature>
<keyword evidence="3" id="KW-0347">Helicase</keyword>
<dbReference type="RefSeq" id="WP_159174150.1">
    <property type="nucleotide sequence ID" value="NZ_LR732324.1"/>
</dbReference>